<reference evidence="3" key="1">
    <citation type="journal article" date="2019" name="Int. J. Syst. Evol. Microbiol.">
        <title>The Global Catalogue of Microorganisms (GCM) 10K type strain sequencing project: providing services to taxonomists for standard genome sequencing and annotation.</title>
        <authorList>
            <consortium name="The Broad Institute Genomics Platform"/>
            <consortium name="The Broad Institute Genome Sequencing Center for Infectious Disease"/>
            <person name="Wu L."/>
            <person name="Ma J."/>
        </authorList>
    </citation>
    <scope>NUCLEOTIDE SEQUENCE [LARGE SCALE GENOMIC DNA]</scope>
    <source>
        <strain evidence="3">CGMCC 4.1469</strain>
    </source>
</reference>
<organism evidence="2 3">
    <name type="scientific">Prosthecobacter fluviatilis</name>
    <dbReference type="NCBI Taxonomy" id="445931"/>
    <lineage>
        <taxon>Bacteria</taxon>
        <taxon>Pseudomonadati</taxon>
        <taxon>Verrucomicrobiota</taxon>
        <taxon>Verrucomicrobiia</taxon>
        <taxon>Verrucomicrobiales</taxon>
        <taxon>Verrucomicrobiaceae</taxon>
        <taxon>Prosthecobacter</taxon>
    </lineage>
</organism>
<dbReference type="RefSeq" id="WP_377171612.1">
    <property type="nucleotide sequence ID" value="NZ_JBHSMQ010000013.1"/>
</dbReference>
<dbReference type="EMBL" id="JBHSMQ010000013">
    <property type="protein sequence ID" value="MFC5457856.1"/>
    <property type="molecule type" value="Genomic_DNA"/>
</dbReference>
<keyword evidence="1" id="KW-0732">Signal</keyword>
<evidence type="ECO:0000313" key="3">
    <source>
        <dbReference type="Proteomes" id="UP001596052"/>
    </source>
</evidence>
<evidence type="ECO:0000256" key="1">
    <source>
        <dbReference type="SAM" id="SignalP"/>
    </source>
</evidence>
<proteinExistence type="predicted"/>
<name>A0ABW0KXU4_9BACT</name>
<gene>
    <name evidence="2" type="ORF">ACFQDI_23505</name>
</gene>
<feature type="chain" id="PRO_5046085597" description="Secreted protein" evidence="1">
    <location>
        <begin position="23"/>
        <end position="160"/>
    </location>
</feature>
<protein>
    <recommendedName>
        <fullName evidence="4">Secreted protein</fullName>
    </recommendedName>
</protein>
<sequence>MKRFQCMLGFLLLLAYAGTATAFMPALVAVLAVLDGSHRVMVCRTEQGTQVRLHHREDDYTPEVCDHAGVLGRLAVSLCRPASEGDHSLATSQVPGTLTSPDDEAKRFCKDRQLCSQEPVRFDGRQARAVQQIVFETALRAGCGSREEVLREIATIRLRV</sequence>
<comment type="caution">
    <text evidence="2">The sequence shown here is derived from an EMBL/GenBank/DDBJ whole genome shotgun (WGS) entry which is preliminary data.</text>
</comment>
<evidence type="ECO:0008006" key="4">
    <source>
        <dbReference type="Google" id="ProtNLM"/>
    </source>
</evidence>
<dbReference type="Proteomes" id="UP001596052">
    <property type="component" value="Unassembled WGS sequence"/>
</dbReference>
<accession>A0ABW0KXU4</accession>
<keyword evidence="3" id="KW-1185">Reference proteome</keyword>
<feature type="signal peptide" evidence="1">
    <location>
        <begin position="1"/>
        <end position="22"/>
    </location>
</feature>
<evidence type="ECO:0000313" key="2">
    <source>
        <dbReference type="EMBL" id="MFC5457856.1"/>
    </source>
</evidence>